<keyword evidence="2" id="KW-1185">Reference proteome</keyword>
<comment type="caution">
    <text evidence="1">The sequence shown here is derived from an EMBL/GenBank/DDBJ whole genome shotgun (WGS) entry which is preliminary data.</text>
</comment>
<reference evidence="1 2" key="1">
    <citation type="submission" date="2018-03" db="EMBL/GenBank/DDBJ databases">
        <title>Genomic Encyclopedia of Type Strains, Phase III (KMG-III): the genomes of soil and plant-associated and newly described type strains.</title>
        <authorList>
            <person name="Whitman W."/>
        </authorList>
    </citation>
    <scope>NUCLEOTIDE SEQUENCE [LARGE SCALE GENOMIC DNA]</scope>
    <source>
        <strain evidence="1 2">CGMCC 4.7104</strain>
    </source>
</reference>
<dbReference type="Proteomes" id="UP000238312">
    <property type="component" value="Unassembled WGS sequence"/>
</dbReference>
<gene>
    <name evidence="1" type="ORF">B0I32_14028</name>
</gene>
<dbReference type="AlphaFoldDB" id="A0A2T0LXN3"/>
<accession>A0A2T0LXN3</accession>
<proteinExistence type="predicted"/>
<sequence>MPGTLIVGLYETPDRTLIWKLDGQVVGGMHALSPGRAVIERGGPDRPLIDMAATQRSSLHPLIGGVR</sequence>
<evidence type="ECO:0000313" key="2">
    <source>
        <dbReference type="Proteomes" id="UP000238312"/>
    </source>
</evidence>
<dbReference type="EMBL" id="PVNG01000040">
    <property type="protein sequence ID" value="PRX48783.1"/>
    <property type="molecule type" value="Genomic_DNA"/>
</dbReference>
<organism evidence="1 2">
    <name type="scientific">Nonomuraea fuscirosea</name>
    <dbReference type="NCBI Taxonomy" id="1291556"/>
    <lineage>
        <taxon>Bacteria</taxon>
        <taxon>Bacillati</taxon>
        <taxon>Actinomycetota</taxon>
        <taxon>Actinomycetes</taxon>
        <taxon>Streptosporangiales</taxon>
        <taxon>Streptosporangiaceae</taxon>
        <taxon>Nonomuraea</taxon>
    </lineage>
</organism>
<evidence type="ECO:0000313" key="1">
    <source>
        <dbReference type="EMBL" id="PRX48783.1"/>
    </source>
</evidence>
<protein>
    <submittedName>
        <fullName evidence="1">Uncharacterized protein</fullName>
    </submittedName>
</protein>
<name>A0A2T0LXN3_9ACTN</name>